<dbReference type="SUPFAM" id="SSF48576">
    <property type="entry name" value="Terpenoid synthases"/>
    <property type="match status" value="1"/>
</dbReference>
<dbReference type="AlphaFoldDB" id="A0A501X1E8"/>
<dbReference type="InterPro" id="IPR008949">
    <property type="entry name" value="Isoprenoid_synthase_dom_sf"/>
</dbReference>
<name>A0A501X1E8_9RHOB</name>
<accession>A0A501X1E8</accession>
<evidence type="ECO:0000313" key="1">
    <source>
        <dbReference type="EMBL" id="TPE53936.1"/>
    </source>
</evidence>
<gene>
    <name evidence="1" type="ORF">FJM51_00615</name>
</gene>
<dbReference type="OrthoDB" id="9814909at2"/>
<protein>
    <submittedName>
        <fullName evidence="1">Phytoene synthase</fullName>
    </submittedName>
</protein>
<sequence>MTAPAAARPALFALYAFNLEIARAPFVTREAMIAQIRLRWWADAVAEIYEGRPPRRHEVVEPLAAAIAAHGLPRALFDGMIEARALDIDPDALAGRPMLDRYIAHTAGHLMELAARVLGAPERALPVVRDYAQGAGLAAWLRARPELAARGRPGPAVDPGTLARDGLDLIARARARRAEVPRAAAPALLAGVLAAPRLARAARGEEMELPEVRARATLLLRGLSGRW</sequence>
<reference evidence="1 2" key="1">
    <citation type="submission" date="2019-06" db="EMBL/GenBank/DDBJ databases">
        <title>A novel bacterium of genus Amaricoccus, isolated from marine sediment.</title>
        <authorList>
            <person name="Huang H."/>
            <person name="Mo K."/>
            <person name="Hu Y."/>
        </authorList>
    </citation>
    <scope>NUCLEOTIDE SEQUENCE [LARGE SCALE GENOMIC DNA]</scope>
    <source>
        <strain evidence="1 2">HB172011</strain>
    </source>
</reference>
<organism evidence="1 2">
    <name type="scientific">Amaricoccus solimangrovi</name>
    <dbReference type="NCBI Taxonomy" id="2589815"/>
    <lineage>
        <taxon>Bacteria</taxon>
        <taxon>Pseudomonadati</taxon>
        <taxon>Pseudomonadota</taxon>
        <taxon>Alphaproteobacteria</taxon>
        <taxon>Rhodobacterales</taxon>
        <taxon>Paracoccaceae</taxon>
        <taxon>Amaricoccus</taxon>
    </lineage>
</organism>
<dbReference type="Pfam" id="PF00494">
    <property type="entry name" value="SQS_PSY"/>
    <property type="match status" value="1"/>
</dbReference>
<comment type="caution">
    <text evidence="1">The sequence shown here is derived from an EMBL/GenBank/DDBJ whole genome shotgun (WGS) entry which is preliminary data.</text>
</comment>
<dbReference type="EMBL" id="VFRP01000001">
    <property type="protein sequence ID" value="TPE53936.1"/>
    <property type="molecule type" value="Genomic_DNA"/>
</dbReference>
<dbReference type="InterPro" id="IPR002060">
    <property type="entry name" value="Squ/phyt_synthse"/>
</dbReference>
<proteinExistence type="predicted"/>
<keyword evidence="2" id="KW-1185">Reference proteome</keyword>
<dbReference type="Proteomes" id="UP000319255">
    <property type="component" value="Unassembled WGS sequence"/>
</dbReference>
<dbReference type="Gene3D" id="1.10.600.10">
    <property type="entry name" value="Farnesyl Diphosphate Synthase"/>
    <property type="match status" value="1"/>
</dbReference>
<evidence type="ECO:0000313" key="2">
    <source>
        <dbReference type="Proteomes" id="UP000319255"/>
    </source>
</evidence>